<dbReference type="InterPro" id="IPR036259">
    <property type="entry name" value="MFS_trans_sf"/>
</dbReference>
<feature type="transmembrane region" description="Helical" evidence="7">
    <location>
        <begin position="306"/>
        <end position="328"/>
    </location>
</feature>
<dbReference type="CDD" id="cd17321">
    <property type="entry name" value="MFS_MMR_MDR_like"/>
    <property type="match status" value="1"/>
</dbReference>
<dbReference type="PROSITE" id="PS50850">
    <property type="entry name" value="MFS"/>
    <property type="match status" value="1"/>
</dbReference>
<feature type="transmembrane region" description="Helical" evidence="7">
    <location>
        <begin position="27"/>
        <end position="45"/>
    </location>
</feature>
<accession>A0A934NIH6</accession>
<comment type="caution">
    <text evidence="9">The sequence shown here is derived from an EMBL/GenBank/DDBJ whole genome shotgun (WGS) entry which is preliminary data.</text>
</comment>
<feature type="transmembrane region" description="Helical" evidence="7">
    <location>
        <begin position="177"/>
        <end position="197"/>
    </location>
</feature>
<feature type="transmembrane region" description="Helical" evidence="7">
    <location>
        <begin position="143"/>
        <end position="165"/>
    </location>
</feature>
<keyword evidence="6 7" id="KW-0472">Membrane</keyword>
<dbReference type="PANTHER" id="PTHR42718">
    <property type="entry name" value="MAJOR FACILITATOR SUPERFAMILY MULTIDRUG TRANSPORTER MFSC"/>
    <property type="match status" value="1"/>
</dbReference>
<dbReference type="InterPro" id="IPR011701">
    <property type="entry name" value="MFS"/>
</dbReference>
<dbReference type="NCBIfam" id="TIGR00711">
    <property type="entry name" value="efflux_EmrB"/>
    <property type="match status" value="1"/>
</dbReference>
<feature type="transmembrane region" description="Helical" evidence="7">
    <location>
        <begin position="57"/>
        <end position="84"/>
    </location>
</feature>
<feature type="transmembrane region" description="Helical" evidence="7">
    <location>
        <begin position="90"/>
        <end position="109"/>
    </location>
</feature>
<keyword evidence="2" id="KW-0813">Transport</keyword>
<dbReference type="Gene3D" id="1.20.1250.20">
    <property type="entry name" value="MFS general substrate transporter like domains"/>
    <property type="match status" value="1"/>
</dbReference>
<organism evidence="9 10">
    <name type="scientific">Candidatus Amunia macphersoniae</name>
    <dbReference type="NCBI Taxonomy" id="3127014"/>
    <lineage>
        <taxon>Bacteria</taxon>
        <taxon>Bacillati</taxon>
        <taxon>Candidatus Dormiibacterota</taxon>
        <taxon>Candidatus Dormibacteria</taxon>
        <taxon>Candidatus Aeolococcales</taxon>
        <taxon>Candidatus Aeolococcaceae</taxon>
        <taxon>Candidatus Amunia</taxon>
    </lineage>
</organism>
<proteinExistence type="predicted"/>
<feature type="transmembrane region" description="Helical" evidence="7">
    <location>
        <begin position="334"/>
        <end position="364"/>
    </location>
</feature>
<evidence type="ECO:0000256" key="6">
    <source>
        <dbReference type="ARBA" id="ARBA00023136"/>
    </source>
</evidence>
<keyword evidence="3" id="KW-1003">Cell membrane</keyword>
<dbReference type="AlphaFoldDB" id="A0A934NIH6"/>
<sequence length="449" mass="45318">MAFLDSTVVNVALPTVARDLHSGLTDLQWISDAYLLTLGALIVLGGSLGDRFGRRRVFVFGLTSFTAASVICGLAPNTLVLIVARALQGVGGALLVPGSLAIISACFVAEDRSRAVGLWSGMSGVTTAAAPFIGGWLVDSVSWRAIFFINVPLAAGAVAVALRHVPETRDESATGSIDAVGAITISVGLAGLVYALIGGPGNGWSAPTVLAGIVGAVLLLAFPLIELRRRNPMIPMGIFVSRQFSGANLTTFAVYAALSATAFLLVLHLQQDLRYSALQAGLAFLPASVLLILLSSRAGALAQRIGAQLPMTVGPIVAAAGLLLLGGIRPHDSYLTAILPGVLVFGAGLTLTVAPLTAAVMAAVGARHLGVGSAINNATARIGGLLAVAVVPALAGLTAASSHLAGVSLTDGFTAAMRISAGLLVAGGLMAALTIRRVPPAPERTGAAA</sequence>
<dbReference type="InterPro" id="IPR020846">
    <property type="entry name" value="MFS_dom"/>
</dbReference>
<name>A0A934NIH6_9BACT</name>
<keyword evidence="4 7" id="KW-0812">Transmembrane</keyword>
<reference evidence="9 10" key="1">
    <citation type="submission" date="2020-10" db="EMBL/GenBank/DDBJ databases">
        <title>Ca. Dormibacterota MAGs.</title>
        <authorList>
            <person name="Montgomery K."/>
        </authorList>
    </citation>
    <scope>NUCLEOTIDE SEQUENCE [LARGE SCALE GENOMIC DNA]</scope>
    <source>
        <strain evidence="9">Mitchell_Peninsula_5</strain>
    </source>
</reference>
<feature type="transmembrane region" description="Helical" evidence="7">
    <location>
        <begin position="203"/>
        <end position="225"/>
    </location>
</feature>
<comment type="subcellular location">
    <subcellularLocation>
        <location evidence="1">Cell membrane</location>
        <topology evidence="1">Multi-pass membrane protein</topology>
    </subcellularLocation>
</comment>
<evidence type="ECO:0000259" key="8">
    <source>
        <dbReference type="PROSITE" id="PS50850"/>
    </source>
</evidence>
<dbReference type="Gene3D" id="1.20.1720.10">
    <property type="entry name" value="Multidrug resistance protein D"/>
    <property type="match status" value="1"/>
</dbReference>
<dbReference type="EMBL" id="JAEKNN010000005">
    <property type="protein sequence ID" value="MBJ7608019.1"/>
    <property type="molecule type" value="Genomic_DNA"/>
</dbReference>
<protein>
    <submittedName>
        <fullName evidence="9">DHA2 family efflux MFS transporter permease subunit</fullName>
    </submittedName>
</protein>
<dbReference type="Proteomes" id="UP000614410">
    <property type="component" value="Unassembled WGS sequence"/>
</dbReference>
<dbReference type="PANTHER" id="PTHR42718:SF42">
    <property type="entry name" value="EXPORT PROTEIN"/>
    <property type="match status" value="1"/>
</dbReference>
<gene>
    <name evidence="9" type="ORF">JF887_01115</name>
</gene>
<evidence type="ECO:0000313" key="9">
    <source>
        <dbReference type="EMBL" id="MBJ7608019.1"/>
    </source>
</evidence>
<feature type="transmembrane region" description="Helical" evidence="7">
    <location>
        <begin position="246"/>
        <end position="269"/>
    </location>
</feature>
<feature type="transmembrane region" description="Helical" evidence="7">
    <location>
        <begin position="116"/>
        <end position="137"/>
    </location>
</feature>
<feature type="transmembrane region" description="Helical" evidence="7">
    <location>
        <begin position="415"/>
        <end position="435"/>
    </location>
</feature>
<dbReference type="GO" id="GO:0022857">
    <property type="term" value="F:transmembrane transporter activity"/>
    <property type="evidence" value="ECO:0007669"/>
    <property type="project" value="InterPro"/>
</dbReference>
<dbReference type="SUPFAM" id="SSF103473">
    <property type="entry name" value="MFS general substrate transporter"/>
    <property type="match status" value="2"/>
</dbReference>
<evidence type="ECO:0000256" key="1">
    <source>
        <dbReference type="ARBA" id="ARBA00004651"/>
    </source>
</evidence>
<feature type="transmembrane region" description="Helical" evidence="7">
    <location>
        <begin position="275"/>
        <end position="294"/>
    </location>
</feature>
<evidence type="ECO:0000313" key="10">
    <source>
        <dbReference type="Proteomes" id="UP000614410"/>
    </source>
</evidence>
<evidence type="ECO:0000256" key="7">
    <source>
        <dbReference type="SAM" id="Phobius"/>
    </source>
</evidence>
<keyword evidence="5 7" id="KW-1133">Transmembrane helix</keyword>
<evidence type="ECO:0000256" key="4">
    <source>
        <dbReference type="ARBA" id="ARBA00022692"/>
    </source>
</evidence>
<evidence type="ECO:0000256" key="2">
    <source>
        <dbReference type="ARBA" id="ARBA00022448"/>
    </source>
</evidence>
<dbReference type="GO" id="GO:0005886">
    <property type="term" value="C:plasma membrane"/>
    <property type="evidence" value="ECO:0007669"/>
    <property type="project" value="UniProtKB-SubCell"/>
</dbReference>
<feature type="transmembrane region" description="Helical" evidence="7">
    <location>
        <begin position="385"/>
        <end position="409"/>
    </location>
</feature>
<feature type="domain" description="Major facilitator superfamily (MFS) profile" evidence="8">
    <location>
        <begin position="1"/>
        <end position="439"/>
    </location>
</feature>
<evidence type="ECO:0000256" key="3">
    <source>
        <dbReference type="ARBA" id="ARBA00022475"/>
    </source>
</evidence>
<evidence type="ECO:0000256" key="5">
    <source>
        <dbReference type="ARBA" id="ARBA00022989"/>
    </source>
</evidence>
<dbReference type="Pfam" id="PF07690">
    <property type="entry name" value="MFS_1"/>
    <property type="match status" value="1"/>
</dbReference>
<dbReference type="InterPro" id="IPR004638">
    <property type="entry name" value="EmrB-like"/>
</dbReference>